<dbReference type="Pfam" id="PF10608">
    <property type="entry name" value="MAGUK_N_PEST"/>
    <property type="match status" value="1"/>
</dbReference>
<dbReference type="InterPro" id="IPR019590">
    <property type="entry name" value="DLG1_PEST_dom"/>
</dbReference>
<name>V8NC38_OPHHA</name>
<protein>
    <recommendedName>
        <fullName evidence="1">Disks large homologue 1 N-terminal PEST domain-containing protein</fullName>
    </recommendedName>
</protein>
<proteinExistence type="predicted"/>
<organism evidence="2 3">
    <name type="scientific">Ophiophagus hannah</name>
    <name type="common">King cobra</name>
    <name type="synonym">Naja hannah</name>
    <dbReference type="NCBI Taxonomy" id="8665"/>
    <lineage>
        <taxon>Eukaryota</taxon>
        <taxon>Metazoa</taxon>
        <taxon>Chordata</taxon>
        <taxon>Craniata</taxon>
        <taxon>Vertebrata</taxon>
        <taxon>Euteleostomi</taxon>
        <taxon>Lepidosauria</taxon>
        <taxon>Squamata</taxon>
        <taxon>Bifurcata</taxon>
        <taxon>Unidentata</taxon>
        <taxon>Episquamata</taxon>
        <taxon>Toxicofera</taxon>
        <taxon>Serpentes</taxon>
        <taxon>Colubroidea</taxon>
        <taxon>Elapidae</taxon>
        <taxon>Elapinae</taxon>
        <taxon>Ophiophagus</taxon>
    </lineage>
</organism>
<feature type="non-terminal residue" evidence="2">
    <location>
        <position position="170"/>
    </location>
</feature>
<sequence length="170" mass="18765">MKTYLPRQHSCCRESDGIEPARGMPTLSRGVHCTSSWPENAPGHCGYHQPHGQVLTSTVSGPLCPTSSQTKTRCHPTWDNNAQRNPRKTLAKVKGMSRGRSAECSCAHNWHEPVQFGALFPGHIVALQHWTETRLFILVDFFGSCTCGVKLRASPAPIIVNTDTLDTIPY</sequence>
<dbReference type="Proteomes" id="UP000018936">
    <property type="component" value="Unassembled WGS sequence"/>
</dbReference>
<accession>V8NC38</accession>
<evidence type="ECO:0000313" key="3">
    <source>
        <dbReference type="Proteomes" id="UP000018936"/>
    </source>
</evidence>
<dbReference type="EMBL" id="AZIM01005183">
    <property type="protein sequence ID" value="ETE59844.1"/>
    <property type="molecule type" value="Genomic_DNA"/>
</dbReference>
<reference evidence="2 3" key="1">
    <citation type="journal article" date="2013" name="Proc. Natl. Acad. Sci. U.S.A.">
        <title>The king cobra genome reveals dynamic gene evolution and adaptation in the snake venom system.</title>
        <authorList>
            <person name="Vonk F.J."/>
            <person name="Casewell N.R."/>
            <person name="Henkel C.V."/>
            <person name="Heimberg A.M."/>
            <person name="Jansen H.J."/>
            <person name="McCleary R.J."/>
            <person name="Kerkkamp H.M."/>
            <person name="Vos R.A."/>
            <person name="Guerreiro I."/>
            <person name="Calvete J.J."/>
            <person name="Wuster W."/>
            <person name="Woods A.E."/>
            <person name="Logan J.M."/>
            <person name="Harrison R.A."/>
            <person name="Castoe T.A."/>
            <person name="de Koning A.P."/>
            <person name="Pollock D.D."/>
            <person name="Yandell M."/>
            <person name="Calderon D."/>
            <person name="Renjifo C."/>
            <person name="Currier R.B."/>
            <person name="Salgado D."/>
            <person name="Pla D."/>
            <person name="Sanz L."/>
            <person name="Hyder A.S."/>
            <person name="Ribeiro J.M."/>
            <person name="Arntzen J.W."/>
            <person name="van den Thillart G.E."/>
            <person name="Boetzer M."/>
            <person name="Pirovano W."/>
            <person name="Dirks R.P."/>
            <person name="Spaink H.P."/>
            <person name="Duboule D."/>
            <person name="McGlinn E."/>
            <person name="Kini R.M."/>
            <person name="Richardson M.K."/>
        </authorList>
    </citation>
    <scope>NUCLEOTIDE SEQUENCE</scope>
    <source>
        <tissue evidence="2">Blood</tissue>
    </source>
</reference>
<feature type="domain" description="Disks large homologue 1 N-terminal PEST" evidence="1">
    <location>
        <begin position="94"/>
        <end position="170"/>
    </location>
</feature>
<evidence type="ECO:0000259" key="1">
    <source>
        <dbReference type="Pfam" id="PF10608"/>
    </source>
</evidence>
<comment type="caution">
    <text evidence="2">The sequence shown here is derived from an EMBL/GenBank/DDBJ whole genome shotgun (WGS) entry which is preliminary data.</text>
</comment>
<dbReference type="AlphaFoldDB" id="V8NC38"/>
<keyword evidence="3" id="KW-1185">Reference proteome</keyword>
<gene>
    <name evidence="2" type="ORF">L345_14423</name>
</gene>
<feature type="non-terminal residue" evidence="2">
    <location>
        <position position="1"/>
    </location>
</feature>
<evidence type="ECO:0000313" key="2">
    <source>
        <dbReference type="EMBL" id="ETE59844.1"/>
    </source>
</evidence>